<name>A0A8X6P4K0_NEPPI</name>
<feature type="region of interest" description="Disordered" evidence="1">
    <location>
        <begin position="49"/>
        <end position="68"/>
    </location>
</feature>
<gene>
    <name evidence="2" type="ORF">NPIL_242881</name>
</gene>
<reference evidence="2" key="1">
    <citation type="submission" date="2020-08" db="EMBL/GenBank/DDBJ databases">
        <title>Multicomponent nature underlies the extraordinary mechanical properties of spider dragline silk.</title>
        <authorList>
            <person name="Kono N."/>
            <person name="Nakamura H."/>
            <person name="Mori M."/>
            <person name="Yoshida Y."/>
            <person name="Ohtoshi R."/>
            <person name="Malay A.D."/>
            <person name="Moran D.A.P."/>
            <person name="Tomita M."/>
            <person name="Numata K."/>
            <person name="Arakawa K."/>
        </authorList>
    </citation>
    <scope>NUCLEOTIDE SEQUENCE</scope>
</reference>
<sequence length="91" mass="10508">MLRPMNVGFESPAQDYREMEAALRTMKRLAQHYRKCLVSCTEDDECRIRESSTKPQRALSSCSEDEESTDSRCLQMIQAKSSRSQSLAERK</sequence>
<evidence type="ECO:0000256" key="1">
    <source>
        <dbReference type="SAM" id="MobiDB-lite"/>
    </source>
</evidence>
<dbReference type="EMBL" id="BMAW01064642">
    <property type="protein sequence ID" value="GFT46217.1"/>
    <property type="molecule type" value="Genomic_DNA"/>
</dbReference>
<accession>A0A8X6P4K0</accession>
<proteinExistence type="predicted"/>
<protein>
    <submittedName>
        <fullName evidence="2">Uncharacterized protein</fullName>
    </submittedName>
</protein>
<organism evidence="2 3">
    <name type="scientific">Nephila pilipes</name>
    <name type="common">Giant wood spider</name>
    <name type="synonym">Nephila maculata</name>
    <dbReference type="NCBI Taxonomy" id="299642"/>
    <lineage>
        <taxon>Eukaryota</taxon>
        <taxon>Metazoa</taxon>
        <taxon>Ecdysozoa</taxon>
        <taxon>Arthropoda</taxon>
        <taxon>Chelicerata</taxon>
        <taxon>Arachnida</taxon>
        <taxon>Araneae</taxon>
        <taxon>Araneomorphae</taxon>
        <taxon>Entelegynae</taxon>
        <taxon>Araneoidea</taxon>
        <taxon>Nephilidae</taxon>
        <taxon>Nephila</taxon>
    </lineage>
</organism>
<comment type="caution">
    <text evidence="2">The sequence shown here is derived from an EMBL/GenBank/DDBJ whole genome shotgun (WGS) entry which is preliminary data.</text>
</comment>
<evidence type="ECO:0000313" key="3">
    <source>
        <dbReference type="Proteomes" id="UP000887013"/>
    </source>
</evidence>
<dbReference type="Proteomes" id="UP000887013">
    <property type="component" value="Unassembled WGS sequence"/>
</dbReference>
<keyword evidence="3" id="KW-1185">Reference proteome</keyword>
<dbReference type="AlphaFoldDB" id="A0A8X6P4K0"/>
<evidence type="ECO:0000313" key="2">
    <source>
        <dbReference type="EMBL" id="GFT46217.1"/>
    </source>
</evidence>